<keyword evidence="3" id="KW-1185">Reference proteome</keyword>
<evidence type="ECO:0000313" key="3">
    <source>
        <dbReference type="Proteomes" id="UP001519460"/>
    </source>
</evidence>
<feature type="compositionally biased region" description="Polar residues" evidence="1">
    <location>
        <begin position="112"/>
        <end position="121"/>
    </location>
</feature>
<gene>
    <name evidence="2" type="ORF">BaRGS_00015900</name>
</gene>
<feature type="compositionally biased region" description="Polar residues" evidence="1">
    <location>
        <begin position="130"/>
        <end position="145"/>
    </location>
</feature>
<feature type="compositionally biased region" description="Polar residues" evidence="1">
    <location>
        <begin position="1"/>
        <end position="39"/>
    </location>
</feature>
<protein>
    <submittedName>
        <fullName evidence="2">Uncharacterized protein</fullName>
    </submittedName>
</protein>
<accession>A0ABD0L0B7</accession>
<reference evidence="2 3" key="1">
    <citation type="journal article" date="2023" name="Sci. Data">
        <title>Genome assembly of the Korean intertidal mud-creeper Batillaria attramentaria.</title>
        <authorList>
            <person name="Patra A.K."/>
            <person name="Ho P.T."/>
            <person name="Jun S."/>
            <person name="Lee S.J."/>
            <person name="Kim Y."/>
            <person name="Won Y.J."/>
        </authorList>
    </citation>
    <scope>NUCLEOTIDE SEQUENCE [LARGE SCALE GENOMIC DNA]</scope>
    <source>
        <strain evidence="2">Wonlab-2016</strain>
    </source>
</reference>
<sequence length="260" mass="28119">MSLLSSIISSPRQLSVTFPPSNPKSANTSHFPSVSTGPDSRSLPKQDPGFTNTADTPGCGDTKWANPVSNDLNASSTRGNRPVLEQQTPFRKRANTAGEKQERKLPFRKRANTTSGRTSLSIPAADSAGKQVSSASTHGTTSREASQLKLLHPQESMRRVSSDSGYLSPGDSRRSSSSPNLAGVLSDTESYDKTVEKKADEKEQLVRTVLTAKPQYSHTSMTKLPERRAKTASYATGPQGSDHVVKSRRAHTAQDNAHWE</sequence>
<feature type="region of interest" description="Disordered" evidence="1">
    <location>
        <begin position="216"/>
        <end position="260"/>
    </location>
</feature>
<dbReference type="Proteomes" id="UP001519460">
    <property type="component" value="Unassembled WGS sequence"/>
</dbReference>
<name>A0ABD0L0B7_9CAEN</name>
<dbReference type="EMBL" id="JACVVK020000098">
    <property type="protein sequence ID" value="KAK7492953.1"/>
    <property type="molecule type" value="Genomic_DNA"/>
</dbReference>
<feature type="compositionally biased region" description="Basic and acidic residues" evidence="1">
    <location>
        <begin position="190"/>
        <end position="199"/>
    </location>
</feature>
<evidence type="ECO:0000313" key="2">
    <source>
        <dbReference type="EMBL" id="KAK7492953.1"/>
    </source>
</evidence>
<feature type="region of interest" description="Disordered" evidence="1">
    <location>
        <begin position="1"/>
        <end position="199"/>
    </location>
</feature>
<organism evidence="2 3">
    <name type="scientific">Batillaria attramentaria</name>
    <dbReference type="NCBI Taxonomy" id="370345"/>
    <lineage>
        <taxon>Eukaryota</taxon>
        <taxon>Metazoa</taxon>
        <taxon>Spiralia</taxon>
        <taxon>Lophotrochozoa</taxon>
        <taxon>Mollusca</taxon>
        <taxon>Gastropoda</taxon>
        <taxon>Caenogastropoda</taxon>
        <taxon>Sorbeoconcha</taxon>
        <taxon>Cerithioidea</taxon>
        <taxon>Batillariidae</taxon>
        <taxon>Batillaria</taxon>
    </lineage>
</organism>
<comment type="caution">
    <text evidence="2">The sequence shown here is derived from an EMBL/GenBank/DDBJ whole genome shotgun (WGS) entry which is preliminary data.</text>
</comment>
<feature type="compositionally biased region" description="Polar residues" evidence="1">
    <location>
        <begin position="67"/>
        <end position="89"/>
    </location>
</feature>
<dbReference type="AlphaFoldDB" id="A0ABD0L0B7"/>
<evidence type="ECO:0000256" key="1">
    <source>
        <dbReference type="SAM" id="MobiDB-lite"/>
    </source>
</evidence>
<proteinExistence type="predicted"/>